<dbReference type="GO" id="GO:0005737">
    <property type="term" value="C:cytoplasm"/>
    <property type="evidence" value="ECO:0007669"/>
    <property type="project" value="TreeGrafter"/>
</dbReference>
<dbReference type="InterPro" id="IPR002773">
    <property type="entry name" value="Deoxyhypusine_synthase"/>
</dbReference>
<dbReference type="PANTHER" id="PTHR11703">
    <property type="entry name" value="DEOXYHYPUSINE SYNTHASE"/>
    <property type="match status" value="1"/>
</dbReference>
<evidence type="ECO:0000256" key="2">
    <source>
        <dbReference type="ARBA" id="ARBA00022679"/>
    </source>
</evidence>
<evidence type="ECO:0000313" key="4">
    <source>
        <dbReference type="Proteomes" id="UP000074294"/>
    </source>
</evidence>
<name>A0A147JTZ6_HADYE</name>
<dbReference type="EMBL" id="LQMQ01000050">
    <property type="protein sequence ID" value="KUO39986.1"/>
    <property type="molecule type" value="Genomic_DNA"/>
</dbReference>
<dbReference type="Pfam" id="PF01916">
    <property type="entry name" value="DS"/>
    <property type="match status" value="1"/>
</dbReference>
<dbReference type="Gene3D" id="3.40.910.10">
    <property type="entry name" value="Deoxyhypusine synthase"/>
    <property type="match status" value="1"/>
</dbReference>
<dbReference type="NCBIfam" id="NF002006">
    <property type="entry name" value="PRK00805.1"/>
    <property type="match status" value="1"/>
</dbReference>
<dbReference type="AlphaFoldDB" id="A0A147JTZ6"/>
<sequence>MRSKFLKTPTHPLEVQPGRSISSLTDGLLATGFQGRKLGEAVDVWARMLREKQNTIWLGLAGAMVPAGMRRIISYLIRRRMIDVLVSTGANLYHDLYEARGKKHYVGSHLVDDVKLRKHYVDRIYDVFADETEFYKTDLWIEKEFCSQLSDGYRYSSREIIYELGKFLESYGAEKDSIILSAYQSGVPVFCPALNDSSLGFSIMFANRRRNRRIILDSLKDVDESSRITEVAGTTSVIYVGGGVPKNFIQQTAVIAGYQTKRDRSHKFALQISMDAPMWGGLSGCTFEEAQSWGKIDLRAKKVMCYSDATIALPIISHALAEKFKRLRRNVPLFEWDKNGNLRIKYERREL</sequence>
<keyword evidence="2" id="KW-0808">Transferase</keyword>
<gene>
    <name evidence="3" type="ORF">APZ16_06810</name>
</gene>
<reference evidence="3 4" key="1">
    <citation type="journal article" date="2016" name="Nat. Microbiol.">
        <title>Genomic inference of the metabolism of cosmopolitan subsurface Archaea, Hadesarchaea.</title>
        <authorList>
            <person name="Baker B.J."/>
            <person name="Saw J.H."/>
            <person name="Lind A.E."/>
            <person name="Lazar C.S."/>
            <person name="Hinrichs K.-U."/>
            <person name="Teske A.P."/>
            <person name="Ettema T.J."/>
        </authorList>
    </citation>
    <scope>NUCLEOTIDE SEQUENCE [LARGE SCALE GENOMIC DNA]</scope>
</reference>
<organism evidence="3 4">
    <name type="scientific">Hadarchaeum yellowstonense</name>
    <dbReference type="NCBI Taxonomy" id="1776334"/>
    <lineage>
        <taxon>Archaea</taxon>
        <taxon>Methanobacteriati</taxon>
        <taxon>Candidatus Hadarchaeota</taxon>
        <taxon>Candidatus Hadarchaeia</taxon>
        <taxon>Candidatus Hadarchaeales</taxon>
        <taxon>Candidatus Hadarchaeaceae</taxon>
        <taxon>Candidatus Hadarchaeum</taxon>
    </lineage>
</organism>
<comment type="similarity">
    <text evidence="1">Belongs to the deoxyhypusine synthase family.</text>
</comment>
<dbReference type="STRING" id="1776334.APZ16_06810"/>
<comment type="caution">
    <text evidence="3">The sequence shown here is derived from an EMBL/GenBank/DDBJ whole genome shotgun (WGS) entry which is preliminary data.</text>
</comment>
<dbReference type="PANTHER" id="PTHR11703:SF2">
    <property type="entry name" value="DEOXYHYPUSINE SYNTHASE-LIKE PROTEIN"/>
    <property type="match status" value="1"/>
</dbReference>
<proteinExistence type="inferred from homology"/>
<accession>A0A147JTZ6</accession>
<evidence type="ECO:0000256" key="1">
    <source>
        <dbReference type="ARBA" id="ARBA00009892"/>
    </source>
</evidence>
<dbReference type="InterPro" id="IPR029035">
    <property type="entry name" value="DHS-like_NAD/FAD-binding_dom"/>
</dbReference>
<dbReference type="GO" id="GO:0034038">
    <property type="term" value="F:deoxyhypusine synthase activity"/>
    <property type="evidence" value="ECO:0007669"/>
    <property type="project" value="TreeGrafter"/>
</dbReference>
<dbReference type="InterPro" id="IPR036982">
    <property type="entry name" value="Deoxyhypusine_synthase_sf"/>
</dbReference>
<evidence type="ECO:0000313" key="3">
    <source>
        <dbReference type="EMBL" id="KUO39986.1"/>
    </source>
</evidence>
<protein>
    <submittedName>
        <fullName evidence="3">Deoxyhypusine synthase</fullName>
    </submittedName>
</protein>
<dbReference type="SUPFAM" id="SSF52467">
    <property type="entry name" value="DHS-like NAD/FAD-binding domain"/>
    <property type="match status" value="1"/>
</dbReference>
<dbReference type="Proteomes" id="UP000074294">
    <property type="component" value="Unassembled WGS sequence"/>
</dbReference>